<organism evidence="1 2">
    <name type="scientific">Streptodolium elevatio</name>
    <dbReference type="NCBI Taxonomy" id="3157996"/>
    <lineage>
        <taxon>Bacteria</taxon>
        <taxon>Bacillati</taxon>
        <taxon>Actinomycetota</taxon>
        <taxon>Actinomycetes</taxon>
        <taxon>Kitasatosporales</taxon>
        <taxon>Streptomycetaceae</taxon>
        <taxon>Streptodolium</taxon>
    </lineage>
</organism>
<dbReference type="Proteomes" id="UP001551482">
    <property type="component" value="Unassembled WGS sequence"/>
</dbReference>
<reference evidence="1 2" key="1">
    <citation type="submission" date="2024-06" db="EMBL/GenBank/DDBJ databases">
        <title>The Natural Products Discovery Center: Release of the First 8490 Sequenced Strains for Exploring Actinobacteria Biosynthetic Diversity.</title>
        <authorList>
            <person name="Kalkreuter E."/>
            <person name="Kautsar S.A."/>
            <person name="Yang D."/>
            <person name="Bader C.D."/>
            <person name="Teijaro C.N."/>
            <person name="Fluegel L."/>
            <person name="Davis C.M."/>
            <person name="Simpson J.R."/>
            <person name="Lauterbach L."/>
            <person name="Steele A.D."/>
            <person name="Gui C."/>
            <person name="Meng S."/>
            <person name="Li G."/>
            <person name="Viehrig K."/>
            <person name="Ye F."/>
            <person name="Su P."/>
            <person name="Kiefer A.F."/>
            <person name="Nichols A."/>
            <person name="Cepeda A.J."/>
            <person name="Yan W."/>
            <person name="Fan B."/>
            <person name="Jiang Y."/>
            <person name="Adhikari A."/>
            <person name="Zheng C.-J."/>
            <person name="Schuster L."/>
            <person name="Cowan T.M."/>
            <person name="Smanski M.J."/>
            <person name="Chevrette M.G."/>
            <person name="De Carvalho L.P.S."/>
            <person name="Shen B."/>
        </authorList>
    </citation>
    <scope>NUCLEOTIDE SEQUENCE [LARGE SCALE GENOMIC DNA]</scope>
    <source>
        <strain evidence="1 2">NPDC048946</strain>
    </source>
</reference>
<dbReference type="EMBL" id="JBEZFP010000143">
    <property type="protein sequence ID" value="MEU8138879.1"/>
    <property type="molecule type" value="Genomic_DNA"/>
</dbReference>
<evidence type="ECO:0000313" key="2">
    <source>
        <dbReference type="Proteomes" id="UP001551482"/>
    </source>
</evidence>
<gene>
    <name evidence="1" type="ORF">AB0C36_35935</name>
</gene>
<sequence length="50" mass="5389">MSILQWMDRAPGLCVAAVDRLTFNGAIIQTDTESYRLAHAKTQAGHTATG</sequence>
<dbReference type="RefSeq" id="WP_358362625.1">
    <property type="nucleotide sequence ID" value="NZ_JBEZFP010000143.1"/>
</dbReference>
<name>A0ABV3DUP8_9ACTN</name>
<proteinExistence type="predicted"/>
<evidence type="ECO:0000313" key="1">
    <source>
        <dbReference type="EMBL" id="MEU8138879.1"/>
    </source>
</evidence>
<comment type="caution">
    <text evidence="1">The sequence shown here is derived from an EMBL/GenBank/DDBJ whole genome shotgun (WGS) entry which is preliminary data.</text>
</comment>
<protein>
    <recommendedName>
        <fullName evidence="3">IstB-like ATP-binding protein domain-containing protein</fullName>
    </recommendedName>
</protein>
<keyword evidence="2" id="KW-1185">Reference proteome</keyword>
<evidence type="ECO:0008006" key="3">
    <source>
        <dbReference type="Google" id="ProtNLM"/>
    </source>
</evidence>
<accession>A0ABV3DUP8</accession>